<dbReference type="SUPFAM" id="SSF103506">
    <property type="entry name" value="Mitochondrial carrier"/>
    <property type="match status" value="1"/>
</dbReference>
<dbReference type="InterPro" id="IPR052217">
    <property type="entry name" value="Mito/Peroxisomal_Carrier"/>
</dbReference>
<keyword evidence="4 8" id="KW-0812">Transmembrane</keyword>
<evidence type="ECO:0000256" key="5">
    <source>
        <dbReference type="ARBA" id="ARBA00022737"/>
    </source>
</evidence>
<dbReference type="InterPro" id="IPR018108">
    <property type="entry name" value="MCP_transmembrane"/>
</dbReference>
<evidence type="ECO:0000256" key="4">
    <source>
        <dbReference type="ARBA" id="ARBA00022692"/>
    </source>
</evidence>
<evidence type="ECO:0000256" key="2">
    <source>
        <dbReference type="ARBA" id="ARBA00006375"/>
    </source>
</evidence>
<reference evidence="11" key="1">
    <citation type="submission" date="2021-01" db="EMBL/GenBank/DDBJ databases">
        <authorList>
            <person name="Corre E."/>
            <person name="Pelletier E."/>
            <person name="Niang G."/>
            <person name="Scheremetjew M."/>
            <person name="Finn R."/>
            <person name="Kale V."/>
            <person name="Holt S."/>
            <person name="Cochrane G."/>
            <person name="Meng A."/>
            <person name="Brown T."/>
            <person name="Cohen L."/>
        </authorList>
    </citation>
    <scope>NUCLEOTIDE SEQUENCE</scope>
    <source>
        <strain evidence="11">SoJaBio B1-5/56/2</strain>
    </source>
</reference>
<keyword evidence="6 10" id="KW-1133">Transmembrane helix</keyword>
<protein>
    <recommendedName>
        <fullName evidence="12">ADP,ATP carrier protein</fullName>
    </recommendedName>
</protein>
<gene>
    <name evidence="11" type="ORF">NAES01612_LOCUS13582</name>
</gene>
<comment type="similarity">
    <text evidence="2 9">Belongs to the mitochondrial carrier (TC 2.A.29) family.</text>
</comment>
<evidence type="ECO:0000256" key="8">
    <source>
        <dbReference type="PROSITE-ProRule" id="PRU00282"/>
    </source>
</evidence>
<feature type="repeat" description="Solcar" evidence="8">
    <location>
        <begin position="196"/>
        <end position="284"/>
    </location>
</feature>
<feature type="transmembrane region" description="Helical" evidence="10">
    <location>
        <begin position="264"/>
        <end position="285"/>
    </location>
</feature>
<dbReference type="AlphaFoldDB" id="A0A7S4KZK1"/>
<keyword evidence="5" id="KW-0677">Repeat</keyword>
<evidence type="ECO:0000256" key="3">
    <source>
        <dbReference type="ARBA" id="ARBA00022448"/>
    </source>
</evidence>
<dbReference type="PANTHER" id="PTHR45939">
    <property type="entry name" value="PEROXISOMAL MEMBRANE PROTEIN PMP34-RELATED"/>
    <property type="match status" value="1"/>
</dbReference>
<evidence type="ECO:0000256" key="6">
    <source>
        <dbReference type="ARBA" id="ARBA00022989"/>
    </source>
</evidence>
<dbReference type="InterPro" id="IPR023395">
    <property type="entry name" value="MCP_dom_sf"/>
</dbReference>
<feature type="transmembrane region" description="Helical" evidence="10">
    <location>
        <begin position="101"/>
        <end position="120"/>
    </location>
</feature>
<evidence type="ECO:0000256" key="10">
    <source>
        <dbReference type="SAM" id="Phobius"/>
    </source>
</evidence>
<proteinExistence type="inferred from homology"/>
<keyword evidence="7 8" id="KW-0472">Membrane</keyword>
<feature type="transmembrane region" description="Helical" evidence="10">
    <location>
        <begin position="157"/>
        <end position="178"/>
    </location>
</feature>
<name>A0A7S4KZK1_9EUKA</name>
<dbReference type="GO" id="GO:0015217">
    <property type="term" value="F:ADP transmembrane transporter activity"/>
    <property type="evidence" value="ECO:0007669"/>
    <property type="project" value="TreeGrafter"/>
</dbReference>
<dbReference type="EMBL" id="HBKR01020859">
    <property type="protein sequence ID" value="CAE2310341.1"/>
    <property type="molecule type" value="Transcribed_RNA"/>
</dbReference>
<dbReference type="PROSITE" id="PS50920">
    <property type="entry name" value="SOLCAR"/>
    <property type="match status" value="3"/>
</dbReference>
<evidence type="ECO:0000313" key="11">
    <source>
        <dbReference type="EMBL" id="CAE2310341.1"/>
    </source>
</evidence>
<comment type="subcellular location">
    <subcellularLocation>
        <location evidence="1">Membrane</location>
        <topology evidence="1">Multi-pass membrane protein</topology>
    </subcellularLocation>
</comment>
<keyword evidence="3 9" id="KW-0813">Transport</keyword>
<dbReference type="PANTHER" id="PTHR45939:SF1">
    <property type="entry name" value="MITOCHONDRIAL THIAMINE PYROPHOSPHATE CARRIER 1-RELATED"/>
    <property type="match status" value="1"/>
</dbReference>
<evidence type="ECO:0000256" key="7">
    <source>
        <dbReference type="ARBA" id="ARBA00023136"/>
    </source>
</evidence>
<dbReference type="Pfam" id="PF00153">
    <property type="entry name" value="Mito_carr"/>
    <property type="match status" value="3"/>
</dbReference>
<sequence>MDILTSPVSLSNALSGAVADSVSTILLYPLSSVKTQLQVEPVGTTPFEIAVRWYKESGPFRIFQGVQSSTFKSAQQKFQYFYVYSLLKELYFRKTKRKPPVVMELLIGYISALMGLATTVPLESTITREITASKKGGKIGFWNTFFDQLHNEGFLSFYNSLFPAILLCINPAITYVIFEVLKARFLRARKIESEVLSTYEALVVSVIAKSIATISTFPLMRAKVMMAVQKKTEDQDKQSMFGMMAQIAQKEGVKGWYVGLQTQLIKGVTGAAIMLVIKENIYMIIKKMIIGQQKK</sequence>
<evidence type="ECO:0008006" key="12">
    <source>
        <dbReference type="Google" id="ProtNLM"/>
    </source>
</evidence>
<evidence type="ECO:0000256" key="1">
    <source>
        <dbReference type="ARBA" id="ARBA00004141"/>
    </source>
</evidence>
<dbReference type="Gene3D" id="1.50.40.10">
    <property type="entry name" value="Mitochondrial carrier domain"/>
    <property type="match status" value="1"/>
</dbReference>
<dbReference type="GO" id="GO:0016020">
    <property type="term" value="C:membrane"/>
    <property type="evidence" value="ECO:0007669"/>
    <property type="project" value="UniProtKB-SubCell"/>
</dbReference>
<feature type="repeat" description="Solcar" evidence="8">
    <location>
        <begin position="99"/>
        <end position="184"/>
    </location>
</feature>
<organism evidence="11">
    <name type="scientific">Paramoeba aestuarina</name>
    <dbReference type="NCBI Taxonomy" id="180227"/>
    <lineage>
        <taxon>Eukaryota</taxon>
        <taxon>Amoebozoa</taxon>
        <taxon>Discosea</taxon>
        <taxon>Flabellinia</taxon>
        <taxon>Dactylopodida</taxon>
        <taxon>Paramoebidae</taxon>
        <taxon>Paramoeba</taxon>
    </lineage>
</organism>
<accession>A0A7S4KZK1</accession>
<evidence type="ECO:0000256" key="9">
    <source>
        <dbReference type="RuleBase" id="RU000488"/>
    </source>
</evidence>
<feature type="repeat" description="Solcar" evidence="8">
    <location>
        <begin position="7"/>
        <end position="90"/>
    </location>
</feature>
<feature type="transmembrane region" description="Helical" evidence="10">
    <location>
        <begin position="199"/>
        <end position="220"/>
    </location>
</feature>